<dbReference type="Proteomes" id="UP000275925">
    <property type="component" value="Unassembled WGS sequence"/>
</dbReference>
<evidence type="ECO:0000313" key="3">
    <source>
        <dbReference type="EMBL" id="GBR77103.1"/>
    </source>
</evidence>
<dbReference type="AlphaFoldDB" id="A0A388TIM3"/>
<feature type="region of interest" description="Disordered" evidence="1">
    <location>
        <begin position="45"/>
        <end position="136"/>
    </location>
</feature>
<dbReference type="EMBL" id="BGZO01000105">
    <property type="protein sequence ID" value="GBR77103.1"/>
    <property type="molecule type" value="Genomic_DNA"/>
</dbReference>
<protein>
    <submittedName>
        <fullName evidence="3">Uncharacterized protein</fullName>
    </submittedName>
</protein>
<proteinExistence type="predicted"/>
<keyword evidence="2" id="KW-0812">Transmembrane</keyword>
<name>A0A388TIM3_9BACT</name>
<organism evidence="3 4">
    <name type="scientific">Candidatus Termititenax persephonae</name>
    <dbReference type="NCBI Taxonomy" id="2218525"/>
    <lineage>
        <taxon>Bacteria</taxon>
        <taxon>Bacillati</taxon>
        <taxon>Candidatus Margulisiibacteriota</taxon>
        <taxon>Candidatus Termititenacia</taxon>
        <taxon>Candidatus Termititenacales</taxon>
        <taxon>Candidatus Termititenacaceae</taxon>
        <taxon>Candidatus Termititenax</taxon>
    </lineage>
</organism>
<accession>A0A388TIM3</accession>
<evidence type="ECO:0000313" key="4">
    <source>
        <dbReference type="Proteomes" id="UP000275925"/>
    </source>
</evidence>
<comment type="caution">
    <text evidence="3">The sequence shown here is derived from an EMBL/GenBank/DDBJ whole genome shotgun (WGS) entry which is preliminary data.</text>
</comment>
<gene>
    <name evidence="3" type="ORF">NO2_1548</name>
</gene>
<evidence type="ECO:0000256" key="1">
    <source>
        <dbReference type="SAM" id="MobiDB-lite"/>
    </source>
</evidence>
<keyword evidence="2" id="KW-0472">Membrane</keyword>
<sequence length="244" mass="25853">MLTKKVAESKQKKQRGLFFGLGTLTGLIIGGGGGALLGRGCAVGVLPGPTDSEEEEKQSPKELTASAPVVPAAPPADTSVGTEQAKDLTVPTRPVAPVALPADASAGTEQDTDLTAPTRPAAPAALPADTSAGTKQAQDLIVPPRPVAPAAVPATPVRPAETSETVRARFQSRIDREKYNLQLSNIAKYNPGLVSEVKRYQQIINNLDKYFTEQGLTSEQEKISKLQELDREIRAFLNLPQRAL</sequence>
<evidence type="ECO:0000256" key="2">
    <source>
        <dbReference type="SAM" id="Phobius"/>
    </source>
</evidence>
<feature type="compositionally biased region" description="Low complexity" evidence="1">
    <location>
        <begin position="113"/>
        <end position="130"/>
    </location>
</feature>
<feature type="transmembrane region" description="Helical" evidence="2">
    <location>
        <begin position="16"/>
        <end position="37"/>
    </location>
</feature>
<reference evidence="3 4" key="1">
    <citation type="journal article" date="2019" name="ISME J.">
        <title>Genome analyses of uncultured TG2/ZB3 bacteria in 'Margulisbacteria' specifically attached to ectosymbiotic spirochetes of protists in the termite gut.</title>
        <authorList>
            <person name="Utami Y.D."/>
            <person name="Kuwahara H."/>
            <person name="Igai K."/>
            <person name="Murakami T."/>
            <person name="Sugaya K."/>
            <person name="Morikawa T."/>
            <person name="Nagura Y."/>
            <person name="Yuki M."/>
            <person name="Deevong P."/>
            <person name="Inoue T."/>
            <person name="Kihara K."/>
            <person name="Lo N."/>
            <person name="Yamada A."/>
            <person name="Ohkuma M."/>
            <person name="Hongoh Y."/>
        </authorList>
    </citation>
    <scope>NUCLEOTIDE SEQUENCE [LARGE SCALE GENOMIC DNA]</scope>
    <source>
        <strain evidence="3">NkOx7-02</strain>
    </source>
</reference>
<keyword evidence="2" id="KW-1133">Transmembrane helix</keyword>
<keyword evidence="4" id="KW-1185">Reference proteome</keyword>